<sequence length="127" mass="13601">MARNRILFACLALAAPAIPATATAAPLLPESTLILSVEQEMGSFDNTLLNCEPAGGPHKNAKTACDALAPVQGDFTKIETGDAMCTMELNPTKAKLHGTWKGKKVDFEETFSNPCVMRVNTAKVFDF</sequence>
<dbReference type="InterPro" id="IPR023549">
    <property type="entry name" value="Subtilisin_inhibitor"/>
</dbReference>
<dbReference type="SUPFAM" id="SSF55399">
    <property type="entry name" value="Subtilisin inhibitor"/>
    <property type="match status" value="1"/>
</dbReference>
<keyword evidence="5 8" id="KW-0646">Protease inhibitor</keyword>
<organism evidence="11 12">
    <name type="scientific">Lentzea miocenica</name>
    <dbReference type="NCBI Taxonomy" id="3095431"/>
    <lineage>
        <taxon>Bacteria</taxon>
        <taxon>Bacillati</taxon>
        <taxon>Actinomycetota</taxon>
        <taxon>Actinomycetes</taxon>
        <taxon>Pseudonocardiales</taxon>
        <taxon>Pseudonocardiaceae</taxon>
        <taxon>Lentzea</taxon>
    </lineage>
</organism>
<evidence type="ECO:0000256" key="3">
    <source>
        <dbReference type="ARBA" id="ARBA00011738"/>
    </source>
</evidence>
<evidence type="ECO:0000313" key="11">
    <source>
        <dbReference type="EMBL" id="MDX8031222.1"/>
    </source>
</evidence>
<comment type="similarity">
    <text evidence="2 8">Belongs to the protease inhibitor I16 (SSI) family.</text>
</comment>
<name>A0ABU4SZ81_9PSEU</name>
<accession>A0ABU4SZ81</accession>
<keyword evidence="4" id="KW-0964">Secreted</keyword>
<feature type="domain" description="Subtilisin inhibitor" evidence="10">
    <location>
        <begin position="33"/>
        <end position="113"/>
    </location>
</feature>
<gene>
    <name evidence="11" type="ORF">SK803_13425</name>
</gene>
<reference evidence="11 12" key="1">
    <citation type="submission" date="2023-11" db="EMBL/GenBank/DDBJ databases">
        <title>Lentzea sokolovensis, sp. nov., Lentzea kristufkii, sp. nov., and Lentzea miocenensis, sp. nov., rare actinobacteria from Sokolov Coal Basin, Miocene lacustrine sediment, Czech Republic.</title>
        <authorList>
            <person name="Lara A."/>
            <person name="Kotroba L."/>
            <person name="Nouioui I."/>
            <person name="Neumann-Schaal M."/>
            <person name="Mast Y."/>
            <person name="Chronakova A."/>
        </authorList>
    </citation>
    <scope>NUCLEOTIDE SEQUENCE [LARGE SCALE GENOMIC DNA]</scope>
    <source>
        <strain evidence="11 12">BCCO 10_0856</strain>
    </source>
</reference>
<keyword evidence="6 8" id="KW-0722">Serine protease inhibitor</keyword>
<evidence type="ECO:0000256" key="6">
    <source>
        <dbReference type="ARBA" id="ARBA00022900"/>
    </source>
</evidence>
<evidence type="ECO:0000313" key="12">
    <source>
        <dbReference type="Proteomes" id="UP001285521"/>
    </source>
</evidence>
<dbReference type="EMBL" id="JAXAVW010000009">
    <property type="protein sequence ID" value="MDX8031222.1"/>
    <property type="molecule type" value="Genomic_DNA"/>
</dbReference>
<evidence type="ECO:0000256" key="5">
    <source>
        <dbReference type="ARBA" id="ARBA00022690"/>
    </source>
</evidence>
<keyword evidence="7" id="KW-1015">Disulfide bond</keyword>
<evidence type="ECO:0000259" key="10">
    <source>
        <dbReference type="Pfam" id="PF00720"/>
    </source>
</evidence>
<protein>
    <submittedName>
        <fullName evidence="11">SSI family serine proteinase inhibitor</fullName>
    </submittedName>
</protein>
<keyword evidence="9" id="KW-0732">Signal</keyword>
<comment type="subunit">
    <text evidence="3">Homodimer.</text>
</comment>
<evidence type="ECO:0000256" key="2">
    <source>
        <dbReference type="ARBA" id="ARBA00010472"/>
    </source>
</evidence>
<dbReference type="PRINTS" id="PR00294">
    <property type="entry name" value="SSBTLNINHBTR"/>
</dbReference>
<dbReference type="InterPro" id="IPR000691">
    <property type="entry name" value="Prot_inh_I16_SSI"/>
</dbReference>
<dbReference type="InterPro" id="IPR036819">
    <property type="entry name" value="Subtilisin_inhibitor-like_sf"/>
</dbReference>
<comment type="subcellular location">
    <subcellularLocation>
        <location evidence="1">Secreted</location>
    </subcellularLocation>
</comment>
<keyword evidence="12" id="KW-1185">Reference proteome</keyword>
<feature type="signal peptide" evidence="9">
    <location>
        <begin position="1"/>
        <end position="24"/>
    </location>
</feature>
<proteinExistence type="inferred from homology"/>
<comment type="caution">
    <text evidence="11">The sequence shown here is derived from an EMBL/GenBank/DDBJ whole genome shotgun (WGS) entry which is preliminary data.</text>
</comment>
<dbReference type="Gene3D" id="3.30.350.10">
    <property type="entry name" value="Subtilisin inhibitor-like"/>
    <property type="match status" value="1"/>
</dbReference>
<feature type="chain" id="PRO_5045411546" evidence="9">
    <location>
        <begin position="25"/>
        <end position="127"/>
    </location>
</feature>
<dbReference type="RefSeq" id="WP_319966284.1">
    <property type="nucleotide sequence ID" value="NZ_JAXAVW010000009.1"/>
</dbReference>
<evidence type="ECO:0000256" key="7">
    <source>
        <dbReference type="ARBA" id="ARBA00023157"/>
    </source>
</evidence>
<dbReference type="Proteomes" id="UP001285521">
    <property type="component" value="Unassembled WGS sequence"/>
</dbReference>
<evidence type="ECO:0000256" key="8">
    <source>
        <dbReference type="RuleBase" id="RU003471"/>
    </source>
</evidence>
<evidence type="ECO:0000256" key="4">
    <source>
        <dbReference type="ARBA" id="ARBA00022525"/>
    </source>
</evidence>
<evidence type="ECO:0000256" key="1">
    <source>
        <dbReference type="ARBA" id="ARBA00004613"/>
    </source>
</evidence>
<dbReference type="Pfam" id="PF00720">
    <property type="entry name" value="SSI"/>
    <property type="match status" value="1"/>
</dbReference>
<evidence type="ECO:0000256" key="9">
    <source>
        <dbReference type="SAM" id="SignalP"/>
    </source>
</evidence>